<sequence length="61" mass="7138">MFWPATNRAHALYESRLEPDRLWLADYAPEVVRISAQPMWLCGLDGKTMRRHVPDRLLLCA</sequence>
<dbReference type="EMBL" id="AHBW01000083">
    <property type="protein sequence ID" value="EHK80306.1"/>
    <property type="molecule type" value="Genomic_DNA"/>
</dbReference>
<name>H0JZ09_9NOCA</name>
<dbReference type="PATRIC" id="fig|1114960.4.peg.5118"/>
<protein>
    <submittedName>
        <fullName evidence="1">Uncharacterized protein</fullName>
    </submittedName>
</protein>
<comment type="caution">
    <text evidence="1">The sequence shown here is derived from an EMBL/GenBank/DDBJ whole genome shotgun (WGS) entry which is preliminary data.</text>
</comment>
<accession>H0JZ09</accession>
<dbReference type="Proteomes" id="UP000005064">
    <property type="component" value="Unassembled WGS sequence"/>
</dbReference>
<dbReference type="AlphaFoldDB" id="H0JZ09"/>
<gene>
    <name evidence="1" type="ORF">AK37_25095</name>
</gene>
<evidence type="ECO:0000313" key="2">
    <source>
        <dbReference type="Proteomes" id="UP000005064"/>
    </source>
</evidence>
<reference evidence="1 2" key="1">
    <citation type="submission" date="2011-12" db="EMBL/GenBank/DDBJ databases">
        <authorList>
            <person name="Kriszt B."/>
            <person name="Tancsics A."/>
            <person name="Cserhati M."/>
            <person name="Toth A."/>
            <person name="Nagy I."/>
            <person name="Horvath B."/>
            <person name="Tamura T."/>
            <person name="Kukolya J."/>
            <person name="Szoboszlay S."/>
        </authorList>
    </citation>
    <scope>NUCLEOTIDE SEQUENCE [LARGE SCALE GENOMIC DNA]</scope>
    <source>
        <strain evidence="1 2">AK37</strain>
    </source>
</reference>
<evidence type="ECO:0000313" key="1">
    <source>
        <dbReference type="EMBL" id="EHK80306.1"/>
    </source>
</evidence>
<proteinExistence type="predicted"/>
<organism evidence="1 2">
    <name type="scientific">Rhodococcus pyridinivorans AK37</name>
    <dbReference type="NCBI Taxonomy" id="1114960"/>
    <lineage>
        <taxon>Bacteria</taxon>
        <taxon>Bacillati</taxon>
        <taxon>Actinomycetota</taxon>
        <taxon>Actinomycetes</taxon>
        <taxon>Mycobacteriales</taxon>
        <taxon>Nocardiaceae</taxon>
        <taxon>Rhodococcus</taxon>
    </lineage>
</organism>